<dbReference type="AlphaFoldDB" id="A0A1V4ADP7"/>
<dbReference type="Pfam" id="PF04149">
    <property type="entry name" value="DUF397"/>
    <property type="match status" value="1"/>
</dbReference>
<proteinExistence type="predicted"/>
<dbReference type="RefSeq" id="WP_077965354.1">
    <property type="nucleotide sequence ID" value="NZ_CP045178.1"/>
</dbReference>
<organism evidence="2 3">
    <name type="scientific">Streptomyces tsukubensis</name>
    <dbReference type="NCBI Taxonomy" id="83656"/>
    <lineage>
        <taxon>Bacteria</taxon>
        <taxon>Bacillati</taxon>
        <taxon>Actinomycetota</taxon>
        <taxon>Actinomycetes</taxon>
        <taxon>Kitasatosporales</taxon>
        <taxon>Streptomycetaceae</taxon>
        <taxon>Streptomyces</taxon>
    </lineage>
</organism>
<dbReference type="Proteomes" id="UP000190539">
    <property type="component" value="Unassembled WGS sequence"/>
</dbReference>
<name>A0A1V4ADP7_9ACTN</name>
<evidence type="ECO:0000313" key="2">
    <source>
        <dbReference type="EMBL" id="OON81629.1"/>
    </source>
</evidence>
<protein>
    <recommendedName>
        <fullName evidence="1">DUF397 domain-containing protein</fullName>
    </recommendedName>
</protein>
<reference evidence="2 3" key="1">
    <citation type="submission" date="2017-02" db="EMBL/GenBank/DDBJ databases">
        <title>Draft Genome Sequence of Streptomyces tsukubaensis F601, a Producer of the immunosuppressant tacrolimus FK506.</title>
        <authorList>
            <person name="Zong G."/>
            <person name="Zhong C."/>
            <person name="Fu J."/>
            <person name="Qin R."/>
            <person name="Cao G."/>
        </authorList>
    </citation>
    <scope>NUCLEOTIDE SEQUENCE [LARGE SCALE GENOMIC DNA]</scope>
    <source>
        <strain evidence="2 3">F601</strain>
    </source>
</reference>
<evidence type="ECO:0000313" key="3">
    <source>
        <dbReference type="Proteomes" id="UP000190539"/>
    </source>
</evidence>
<feature type="domain" description="DUF397" evidence="1">
    <location>
        <begin position="2"/>
        <end position="22"/>
    </location>
</feature>
<dbReference type="InterPro" id="IPR007278">
    <property type="entry name" value="DUF397"/>
</dbReference>
<keyword evidence="3" id="KW-1185">Reference proteome</keyword>
<sequence length="31" mass="3238">MVRDSQVPTGPHLTFTPEGFTGPVACARAHG</sequence>
<dbReference type="EMBL" id="MVFC01000003">
    <property type="protein sequence ID" value="OON81629.1"/>
    <property type="molecule type" value="Genomic_DNA"/>
</dbReference>
<gene>
    <name evidence="2" type="ORF">B1H18_05565</name>
</gene>
<evidence type="ECO:0000259" key="1">
    <source>
        <dbReference type="Pfam" id="PF04149"/>
    </source>
</evidence>
<accession>A0A1V4ADP7</accession>
<comment type="caution">
    <text evidence="2">The sequence shown here is derived from an EMBL/GenBank/DDBJ whole genome shotgun (WGS) entry which is preliminary data.</text>
</comment>